<keyword evidence="9" id="KW-0472">Membrane</keyword>
<evidence type="ECO:0000256" key="9">
    <source>
        <dbReference type="SAM" id="Phobius"/>
    </source>
</evidence>
<dbReference type="InterPro" id="IPR024370">
    <property type="entry name" value="PBP_domain"/>
</dbReference>
<evidence type="ECO:0000256" key="8">
    <source>
        <dbReference type="PIRSR" id="PIRSR002756-1"/>
    </source>
</evidence>
<dbReference type="Gene3D" id="3.40.190.10">
    <property type="entry name" value="Periplasmic binding protein-like II"/>
    <property type="match status" value="2"/>
</dbReference>
<dbReference type="CDD" id="cd13565">
    <property type="entry name" value="PBP2_PstS"/>
    <property type="match status" value="1"/>
</dbReference>
<keyword evidence="9" id="KW-0812">Transmembrane</keyword>
<dbReference type="OrthoDB" id="9801510at2"/>
<comment type="subunit">
    <text evidence="3 7">The complex is composed of two ATP-binding proteins (PstB), two transmembrane proteins (PstC and PstA) and a solute-binding protein (PstS).</text>
</comment>
<proteinExistence type="inferred from homology"/>
<evidence type="ECO:0000259" key="10">
    <source>
        <dbReference type="Pfam" id="PF12849"/>
    </source>
</evidence>
<dbReference type="GO" id="GO:0035435">
    <property type="term" value="P:phosphate ion transmembrane transport"/>
    <property type="evidence" value="ECO:0007669"/>
    <property type="project" value="InterPro"/>
</dbReference>
<dbReference type="Pfam" id="PF12849">
    <property type="entry name" value="PBP_like_2"/>
    <property type="match status" value="1"/>
</dbReference>
<dbReference type="EMBL" id="WTYJ01000001">
    <property type="protein sequence ID" value="MXO98428.1"/>
    <property type="molecule type" value="Genomic_DNA"/>
</dbReference>
<evidence type="ECO:0000256" key="7">
    <source>
        <dbReference type="PIRNR" id="PIRNR002756"/>
    </source>
</evidence>
<keyword evidence="9" id="KW-1133">Transmembrane helix</keyword>
<evidence type="ECO:0000256" key="1">
    <source>
        <dbReference type="ARBA" id="ARBA00002841"/>
    </source>
</evidence>
<gene>
    <name evidence="11" type="ORF">GRI97_05440</name>
</gene>
<keyword evidence="12" id="KW-1185">Reference proteome</keyword>
<dbReference type="PANTHER" id="PTHR42996">
    <property type="entry name" value="PHOSPHATE-BINDING PROTEIN PSTS"/>
    <property type="match status" value="1"/>
</dbReference>
<feature type="transmembrane region" description="Helical" evidence="9">
    <location>
        <begin position="22"/>
        <end position="41"/>
    </location>
</feature>
<evidence type="ECO:0000313" key="12">
    <source>
        <dbReference type="Proteomes" id="UP000469430"/>
    </source>
</evidence>
<keyword evidence="6 7" id="KW-0592">Phosphate transport</keyword>
<reference evidence="11 12" key="1">
    <citation type="submission" date="2019-12" db="EMBL/GenBank/DDBJ databases">
        <title>Genomic-based taxomic classification of the family Erythrobacteraceae.</title>
        <authorList>
            <person name="Xu L."/>
        </authorList>
    </citation>
    <scope>NUCLEOTIDE SEQUENCE [LARGE SCALE GENOMIC DNA]</scope>
    <source>
        <strain evidence="11 12">S36</strain>
    </source>
</reference>
<protein>
    <recommendedName>
        <fullName evidence="4 7">Phosphate-binding protein PstS</fullName>
    </recommendedName>
</protein>
<dbReference type="GO" id="GO:0042301">
    <property type="term" value="F:phosphate ion binding"/>
    <property type="evidence" value="ECO:0007669"/>
    <property type="project" value="InterPro"/>
</dbReference>
<comment type="similarity">
    <text evidence="2 7">Belongs to the PstS family.</text>
</comment>
<accession>A0A6I4TV26</accession>
<dbReference type="Proteomes" id="UP000469430">
    <property type="component" value="Unassembled WGS sequence"/>
</dbReference>
<feature type="binding site" evidence="8">
    <location>
        <begin position="53"/>
        <end position="55"/>
    </location>
    <ligand>
        <name>phosphate</name>
        <dbReference type="ChEBI" id="CHEBI:43474"/>
    </ligand>
</feature>
<feature type="binding site" evidence="8">
    <location>
        <position position="109"/>
    </location>
    <ligand>
        <name>phosphate</name>
        <dbReference type="ChEBI" id="CHEBI:43474"/>
    </ligand>
</feature>
<keyword evidence="5 7" id="KW-0813">Transport</keyword>
<dbReference type="SUPFAM" id="SSF53850">
    <property type="entry name" value="Periplasmic binding protein-like II"/>
    <property type="match status" value="1"/>
</dbReference>
<evidence type="ECO:0000256" key="5">
    <source>
        <dbReference type="ARBA" id="ARBA00022448"/>
    </source>
</evidence>
<name>A0A6I4TV26_9SPHN</name>
<dbReference type="PIRSF" id="PIRSF002756">
    <property type="entry name" value="PstS"/>
    <property type="match status" value="1"/>
</dbReference>
<evidence type="ECO:0000256" key="3">
    <source>
        <dbReference type="ARBA" id="ARBA00011529"/>
    </source>
</evidence>
<dbReference type="PANTHER" id="PTHR42996:SF1">
    <property type="entry name" value="PHOSPHATE-BINDING PROTEIN PSTS"/>
    <property type="match status" value="1"/>
</dbReference>
<feature type="binding site" evidence="8">
    <location>
        <position position="91"/>
    </location>
    <ligand>
        <name>phosphate</name>
        <dbReference type="ChEBI" id="CHEBI:43474"/>
    </ligand>
</feature>
<evidence type="ECO:0000313" key="11">
    <source>
        <dbReference type="EMBL" id="MXO98428.1"/>
    </source>
</evidence>
<evidence type="ECO:0000256" key="4">
    <source>
        <dbReference type="ARBA" id="ARBA00021889"/>
    </source>
</evidence>
<evidence type="ECO:0000256" key="6">
    <source>
        <dbReference type="ARBA" id="ARBA00022592"/>
    </source>
</evidence>
<comment type="caution">
    <text evidence="11">The sequence shown here is derived from an EMBL/GenBank/DDBJ whole genome shotgun (WGS) entry which is preliminary data.</text>
</comment>
<comment type="function">
    <text evidence="1 7">Part of the ABC transporter complex PstSACB involved in phosphate import.</text>
</comment>
<organism evidence="11 12">
    <name type="scientific">Croceibacterium xixiisoli</name>
    <dbReference type="NCBI Taxonomy" id="1476466"/>
    <lineage>
        <taxon>Bacteria</taxon>
        <taxon>Pseudomonadati</taxon>
        <taxon>Pseudomonadota</taxon>
        <taxon>Alphaproteobacteria</taxon>
        <taxon>Sphingomonadales</taxon>
        <taxon>Erythrobacteraceae</taxon>
        <taxon>Croceibacterium</taxon>
    </lineage>
</organism>
<dbReference type="InterPro" id="IPR005673">
    <property type="entry name" value="ABC_phos-bd_PstS"/>
</dbReference>
<sequence length="362" mass="37940">MLTSSSDGIPVLESRSVVRRRFIMSLGVVAIIGAIALLLAGRGGNDRVEGSGSTALQPLIQRLSVDFQNARSGDEDWVSGSSGIDYEAVGSLGGVMRLADPEMDFAITDYPLSTSHLAQLGAVQFPLMIGGVSPVYNLGPAGANTPPLRFSAATLARLFSGAITHWSDPAIAADNPGVTLPDLPVKRVYRTDGSGTTFNFTRFLAERDAGWKGRFGAGTTVDWSKATGTGTGVKGSREMADSVAATAGAIGYLETGQARRAGLSIPLLRNDAGQFVVPTDANLRPDAYPLTATFYAVIKRDNASPADNARVLRFFAFLLDQGGGAARSLGYVALPASEISDVHAIWARDLGADHIRPGQTGN</sequence>
<dbReference type="GO" id="GO:0043190">
    <property type="term" value="C:ATP-binding cassette (ABC) transporter complex"/>
    <property type="evidence" value="ECO:0007669"/>
    <property type="project" value="InterPro"/>
</dbReference>
<dbReference type="InterPro" id="IPR050962">
    <property type="entry name" value="Phosphate-bind_PstS"/>
</dbReference>
<feature type="binding site" evidence="8">
    <location>
        <begin position="194"/>
        <end position="196"/>
    </location>
    <ligand>
        <name>phosphate</name>
        <dbReference type="ChEBI" id="CHEBI:43474"/>
    </ligand>
</feature>
<dbReference type="RefSeq" id="WP_161390072.1">
    <property type="nucleotide sequence ID" value="NZ_JBHSCP010000001.1"/>
</dbReference>
<evidence type="ECO:0000256" key="2">
    <source>
        <dbReference type="ARBA" id="ARBA00008725"/>
    </source>
</evidence>
<feature type="domain" description="PBP" evidence="10">
    <location>
        <begin position="47"/>
        <end position="319"/>
    </location>
</feature>
<dbReference type="AlphaFoldDB" id="A0A6I4TV26"/>